<dbReference type="GO" id="GO:0003700">
    <property type="term" value="F:DNA-binding transcription factor activity"/>
    <property type="evidence" value="ECO:0007669"/>
    <property type="project" value="InterPro"/>
</dbReference>
<evidence type="ECO:0000256" key="4">
    <source>
        <dbReference type="ARBA" id="ARBA00023163"/>
    </source>
</evidence>
<dbReference type="Pfam" id="PF03466">
    <property type="entry name" value="LysR_substrate"/>
    <property type="match status" value="1"/>
</dbReference>
<dbReference type="PRINTS" id="PR00039">
    <property type="entry name" value="HTHLYSR"/>
</dbReference>
<evidence type="ECO:0000259" key="5">
    <source>
        <dbReference type="PROSITE" id="PS50931"/>
    </source>
</evidence>
<organism evidence="6 7">
    <name type="scientific">Edaphobacter modestus</name>
    <dbReference type="NCBI Taxonomy" id="388466"/>
    <lineage>
        <taxon>Bacteria</taxon>
        <taxon>Pseudomonadati</taxon>
        <taxon>Acidobacteriota</taxon>
        <taxon>Terriglobia</taxon>
        <taxon>Terriglobales</taxon>
        <taxon>Acidobacteriaceae</taxon>
        <taxon>Edaphobacter</taxon>
    </lineage>
</organism>
<evidence type="ECO:0000313" key="7">
    <source>
        <dbReference type="Proteomes" id="UP000292958"/>
    </source>
</evidence>
<dbReference type="PANTHER" id="PTHR30126:SF39">
    <property type="entry name" value="HTH-TYPE TRANSCRIPTIONAL REGULATOR CYSL"/>
    <property type="match status" value="1"/>
</dbReference>
<evidence type="ECO:0000256" key="1">
    <source>
        <dbReference type="ARBA" id="ARBA00009437"/>
    </source>
</evidence>
<dbReference type="InterPro" id="IPR000847">
    <property type="entry name" value="LysR_HTH_N"/>
</dbReference>
<dbReference type="AlphaFoldDB" id="A0A4Q7Z2A5"/>
<dbReference type="Proteomes" id="UP000292958">
    <property type="component" value="Unassembled WGS sequence"/>
</dbReference>
<gene>
    <name evidence="6" type="ORF">BDD14_5381</name>
</gene>
<keyword evidence="3" id="KW-0238">DNA-binding</keyword>
<dbReference type="OrthoDB" id="9785745at2"/>
<evidence type="ECO:0000313" key="6">
    <source>
        <dbReference type="EMBL" id="RZU43685.1"/>
    </source>
</evidence>
<dbReference type="InterPro" id="IPR036390">
    <property type="entry name" value="WH_DNA-bd_sf"/>
</dbReference>
<evidence type="ECO:0000256" key="3">
    <source>
        <dbReference type="ARBA" id="ARBA00023125"/>
    </source>
</evidence>
<evidence type="ECO:0000256" key="2">
    <source>
        <dbReference type="ARBA" id="ARBA00023015"/>
    </source>
</evidence>
<dbReference type="GO" id="GO:0000976">
    <property type="term" value="F:transcription cis-regulatory region binding"/>
    <property type="evidence" value="ECO:0007669"/>
    <property type="project" value="TreeGrafter"/>
</dbReference>
<name>A0A4Q7Z2A5_9BACT</name>
<dbReference type="FunFam" id="1.10.10.10:FF:000001">
    <property type="entry name" value="LysR family transcriptional regulator"/>
    <property type="match status" value="1"/>
</dbReference>
<accession>A0A4Q7Z2A5</accession>
<dbReference type="Gene3D" id="1.10.10.10">
    <property type="entry name" value="Winged helix-like DNA-binding domain superfamily/Winged helix DNA-binding domain"/>
    <property type="match status" value="1"/>
</dbReference>
<dbReference type="Pfam" id="PF00126">
    <property type="entry name" value="HTH_1"/>
    <property type="match status" value="1"/>
</dbReference>
<dbReference type="SUPFAM" id="SSF46785">
    <property type="entry name" value="Winged helix' DNA-binding domain"/>
    <property type="match status" value="1"/>
</dbReference>
<protein>
    <submittedName>
        <fullName evidence="6">LysR substrate binding domain-containing protein</fullName>
    </submittedName>
</protein>
<comment type="caution">
    <text evidence="6">The sequence shown here is derived from an EMBL/GenBank/DDBJ whole genome shotgun (WGS) entry which is preliminary data.</text>
</comment>
<keyword evidence="7" id="KW-1185">Reference proteome</keyword>
<sequence>MIENFKLHVFRVVADTLNFSKAAEELHLSQPAVTSQVRSLEEGLGIALFDRVGRNATLTPAGKTLLPFVRQIETLSSDAIAALAPFGVQEGVELNIGASHAVGVYLLPRLLPALVREWPKLRIHIVSGSTSEILNASERKRIRCSEKDLGKLNPITVLRNAAVFGPAQLHRVLADHSTFQDEPFSRIFKHFAV</sequence>
<reference evidence="6 7" key="1">
    <citation type="submission" date="2019-02" db="EMBL/GenBank/DDBJ databases">
        <title>Genomic Encyclopedia of Archaeal and Bacterial Type Strains, Phase II (KMG-II): from individual species to whole genera.</title>
        <authorList>
            <person name="Goeker M."/>
        </authorList>
    </citation>
    <scope>NUCLEOTIDE SEQUENCE [LARGE SCALE GENOMIC DNA]</scope>
    <source>
        <strain evidence="6 7">DSM 18101</strain>
    </source>
</reference>
<comment type="similarity">
    <text evidence="1">Belongs to the LysR transcriptional regulatory family.</text>
</comment>
<proteinExistence type="inferred from homology"/>
<dbReference type="PROSITE" id="PS50931">
    <property type="entry name" value="HTH_LYSR"/>
    <property type="match status" value="1"/>
</dbReference>
<dbReference type="Gene3D" id="3.40.190.10">
    <property type="entry name" value="Periplasmic binding protein-like II"/>
    <property type="match status" value="1"/>
</dbReference>
<dbReference type="InterPro" id="IPR036388">
    <property type="entry name" value="WH-like_DNA-bd_sf"/>
</dbReference>
<dbReference type="RefSeq" id="WP_130422424.1">
    <property type="nucleotide sequence ID" value="NZ_SHKW01000001.1"/>
</dbReference>
<keyword evidence="4" id="KW-0804">Transcription</keyword>
<keyword evidence="2" id="KW-0805">Transcription regulation</keyword>
<dbReference type="PANTHER" id="PTHR30126">
    <property type="entry name" value="HTH-TYPE TRANSCRIPTIONAL REGULATOR"/>
    <property type="match status" value="1"/>
</dbReference>
<feature type="domain" description="HTH lysR-type" evidence="5">
    <location>
        <begin position="1"/>
        <end position="59"/>
    </location>
</feature>
<dbReference type="InterPro" id="IPR005119">
    <property type="entry name" value="LysR_subst-bd"/>
</dbReference>
<dbReference type="EMBL" id="SHKW01000001">
    <property type="protein sequence ID" value="RZU43685.1"/>
    <property type="molecule type" value="Genomic_DNA"/>
</dbReference>